<dbReference type="PROSITE" id="PS50011">
    <property type="entry name" value="PROTEIN_KINASE_DOM"/>
    <property type="match status" value="1"/>
</dbReference>
<dbReference type="Gene3D" id="3.30.930.10">
    <property type="entry name" value="Bira Bifunctional Protein, Domain 2"/>
    <property type="match status" value="1"/>
</dbReference>
<reference evidence="12 13" key="1">
    <citation type="submission" date="2017-07" db="EMBL/GenBank/DDBJ databases">
        <authorList>
            <person name="Talla V."/>
            <person name="Backstrom N."/>
        </authorList>
    </citation>
    <scope>NUCLEOTIDE SEQUENCE [LARGE SCALE GENOMIC DNA]</scope>
</reference>
<dbReference type="InterPro" id="IPR001245">
    <property type="entry name" value="Ser-Thr/Tyr_kinase_cat_dom"/>
</dbReference>
<evidence type="ECO:0000256" key="9">
    <source>
        <dbReference type="ARBA" id="ARBA00048679"/>
    </source>
</evidence>
<evidence type="ECO:0000313" key="12">
    <source>
        <dbReference type="EMBL" id="VVC97736.1"/>
    </source>
</evidence>
<evidence type="ECO:0000256" key="2">
    <source>
        <dbReference type="ARBA" id="ARBA00022527"/>
    </source>
</evidence>
<comment type="similarity">
    <text evidence="7">Belongs to the protein kinase superfamily. Ser/Thr protein kinase family. GCN2 subfamily.</text>
</comment>
<gene>
    <name evidence="12" type="ORF">LSINAPIS_LOCUS8955</name>
</gene>
<dbReference type="Gene3D" id="3.30.200.20">
    <property type="entry name" value="Phosphorylase Kinase, domain 1"/>
    <property type="match status" value="1"/>
</dbReference>
<dbReference type="SMART" id="SM00220">
    <property type="entry name" value="S_TKc"/>
    <property type="match status" value="1"/>
</dbReference>
<dbReference type="InterPro" id="IPR050339">
    <property type="entry name" value="CC_SR_Kinase"/>
</dbReference>
<evidence type="ECO:0000313" key="13">
    <source>
        <dbReference type="Proteomes" id="UP000324832"/>
    </source>
</evidence>
<dbReference type="AlphaFoldDB" id="A0A5E4QHG5"/>
<evidence type="ECO:0000256" key="3">
    <source>
        <dbReference type="ARBA" id="ARBA00022679"/>
    </source>
</evidence>
<evidence type="ECO:0000256" key="8">
    <source>
        <dbReference type="ARBA" id="ARBA00047899"/>
    </source>
</evidence>
<keyword evidence="4" id="KW-0547">Nucleotide-binding</keyword>
<dbReference type="EMBL" id="FZQP02003311">
    <property type="protein sequence ID" value="VVC97736.1"/>
    <property type="molecule type" value="Genomic_DNA"/>
</dbReference>
<evidence type="ECO:0000256" key="7">
    <source>
        <dbReference type="ARBA" id="ARBA00037982"/>
    </source>
</evidence>
<dbReference type="Pfam" id="PF00069">
    <property type="entry name" value="Pkinase"/>
    <property type="match status" value="1"/>
</dbReference>
<evidence type="ECO:0000256" key="1">
    <source>
        <dbReference type="ARBA" id="ARBA00012513"/>
    </source>
</evidence>
<evidence type="ECO:0000256" key="4">
    <source>
        <dbReference type="ARBA" id="ARBA00022741"/>
    </source>
</evidence>
<proteinExistence type="inferred from homology"/>
<keyword evidence="2" id="KW-0723">Serine/threonine-protein kinase</keyword>
<sequence length="1083" mass="123182">MSEESYEERQNNELVALQAIYGDAVVDIRKKAVWNEWRPLNLLLTLQPLHNSEGVHCSATLNFKCLTKVNGLSDDNAAKLLKELNNMAAQLCGEQFLHDHNKPTLSFYEEMLKHKTEIEKLKQHDIQRQKMKDEIQRRQLTLKSSERRDHKSSLNTEDENNGQGDAPKLLYSKGTQVLRYTQRNNKKVYIGNCLGHSLNGSTTYLALDDDGDQVIAKKWFLLPAADFQTRNKQLNQIQQDLKTMCRIKQKSLTPYTAMELTTESSSAQQVVYIFRDFILGSSLKYLQNKSSSCGDMFEALKLVRHVGLGVFSALMELHSVNVLHRDVRSENVFLEDSGAVKLVGAGLDMRLMEIYEGETYCDRCLKEDEHTQWSAEELVKHGFLVDAPPRLPSSKDNNSRESESEDEDGSQKIKNMSLLMNGHSRLNAEFEVKNKLDGGFYAIKHVKLNPMSVDLNKKITREVKLLSRLNHENVVRYYNAWIESVVETRVEETPSPINWSMSEGPVQARDESSDSDEETDDDEPDLFFNIMNTVTEHPSQMLYIQMEFCEKNTLRQAIDNGLYQEHYRAWRLFREILEGLAHVHQKGMIHRDLKPVNIFLDSNDHVKIGDFGLATKVFTSLPIDEKSQESRDTDGLLTGKIGTTLYVAPELQQSATKVIYNQKVDIYSLGIILFEMFTVLSSLRKKEIVMPSEFVREENAKQIHVISEHVPRAVPEGALSGLLSHTLADRGSRGYQRLVSACLDQKPSPAEDFTYQSAMKTKPMETIAAIKDVLIKVFRSHGATEFSPPLLTPRADKWEQSNSSVKVMTVSGAVCHLPHDLRLPFVRHIAYSGTKYIRRYVVDRVYRETERTVKGFHPREIIECAFDMVTPSIGRITSLQLQTHLATLCVTNRDIGNLLRLMEADVEVKQVRELVGQVKRDKWSSTLERAVRELETVCGDALVLGCECPITVAPFLAYNATQHRGVFWQMSVMRQTSRLAAKHRSRDLIAAGGSVREYKVAFKDVVDFVKQKLSAETAADLLVGARAKSRIVRYFKSQNILDEALLELVNIVKANNSYQSRSPEDIQLYALYSIADSICRIVT</sequence>
<keyword evidence="13" id="KW-1185">Reference proteome</keyword>
<keyword evidence="5" id="KW-0418">Kinase</keyword>
<dbReference type="GO" id="GO:0005829">
    <property type="term" value="C:cytosol"/>
    <property type="evidence" value="ECO:0007669"/>
    <property type="project" value="TreeGrafter"/>
</dbReference>
<dbReference type="InterPro" id="IPR020635">
    <property type="entry name" value="Tyr_kinase_cat_dom"/>
</dbReference>
<dbReference type="SUPFAM" id="SSF56112">
    <property type="entry name" value="Protein kinase-like (PK-like)"/>
    <property type="match status" value="2"/>
</dbReference>
<dbReference type="EC" id="2.7.11.1" evidence="1"/>
<evidence type="ECO:0000256" key="10">
    <source>
        <dbReference type="SAM" id="MobiDB-lite"/>
    </source>
</evidence>
<dbReference type="GO" id="GO:0004713">
    <property type="term" value="F:protein tyrosine kinase activity"/>
    <property type="evidence" value="ECO:0007669"/>
    <property type="project" value="InterPro"/>
</dbReference>
<comment type="catalytic activity">
    <reaction evidence="8">
        <text>L-threonyl-[protein] + ATP = O-phospho-L-threonyl-[protein] + ADP + H(+)</text>
        <dbReference type="Rhea" id="RHEA:46608"/>
        <dbReference type="Rhea" id="RHEA-COMP:11060"/>
        <dbReference type="Rhea" id="RHEA-COMP:11605"/>
        <dbReference type="ChEBI" id="CHEBI:15378"/>
        <dbReference type="ChEBI" id="CHEBI:30013"/>
        <dbReference type="ChEBI" id="CHEBI:30616"/>
        <dbReference type="ChEBI" id="CHEBI:61977"/>
        <dbReference type="ChEBI" id="CHEBI:456216"/>
        <dbReference type="EC" id="2.7.11.1"/>
    </reaction>
</comment>
<dbReference type="InterPro" id="IPR011009">
    <property type="entry name" value="Kinase-like_dom_sf"/>
</dbReference>
<dbReference type="SUPFAM" id="SSF55681">
    <property type="entry name" value="Class II aaRS and biotin synthetases"/>
    <property type="match status" value="1"/>
</dbReference>
<dbReference type="SUPFAM" id="SSF54495">
    <property type="entry name" value="UBC-like"/>
    <property type="match status" value="1"/>
</dbReference>
<dbReference type="PROSITE" id="PS00108">
    <property type="entry name" value="PROTEIN_KINASE_ST"/>
    <property type="match status" value="1"/>
</dbReference>
<dbReference type="PROSITE" id="PS00109">
    <property type="entry name" value="PROTEIN_KINASE_TYR"/>
    <property type="match status" value="1"/>
</dbReference>
<dbReference type="PANTHER" id="PTHR11042">
    <property type="entry name" value="EUKARYOTIC TRANSLATION INITIATION FACTOR 2-ALPHA KINASE EIF2-ALPHA KINASE -RELATED"/>
    <property type="match status" value="1"/>
</dbReference>
<dbReference type="GO" id="GO:0004694">
    <property type="term" value="F:eukaryotic translation initiation factor 2alpha kinase activity"/>
    <property type="evidence" value="ECO:0007669"/>
    <property type="project" value="TreeGrafter"/>
</dbReference>
<dbReference type="Pfam" id="PF05773">
    <property type="entry name" value="RWD"/>
    <property type="match status" value="1"/>
</dbReference>
<dbReference type="Gene3D" id="3.10.110.10">
    <property type="entry name" value="Ubiquitin Conjugating Enzyme"/>
    <property type="match status" value="1"/>
</dbReference>
<dbReference type="GO" id="GO:1990625">
    <property type="term" value="P:negative regulation of cytoplasmic translational initiation in response to stress"/>
    <property type="evidence" value="ECO:0007669"/>
    <property type="project" value="TreeGrafter"/>
</dbReference>
<comment type="catalytic activity">
    <reaction evidence="9">
        <text>L-seryl-[protein] + ATP = O-phospho-L-seryl-[protein] + ADP + H(+)</text>
        <dbReference type="Rhea" id="RHEA:17989"/>
        <dbReference type="Rhea" id="RHEA-COMP:9863"/>
        <dbReference type="Rhea" id="RHEA-COMP:11604"/>
        <dbReference type="ChEBI" id="CHEBI:15378"/>
        <dbReference type="ChEBI" id="CHEBI:29999"/>
        <dbReference type="ChEBI" id="CHEBI:30616"/>
        <dbReference type="ChEBI" id="CHEBI:83421"/>
        <dbReference type="ChEBI" id="CHEBI:456216"/>
        <dbReference type="EC" id="2.7.11.1"/>
    </reaction>
</comment>
<organism evidence="12 13">
    <name type="scientific">Leptidea sinapis</name>
    <dbReference type="NCBI Taxonomy" id="189913"/>
    <lineage>
        <taxon>Eukaryota</taxon>
        <taxon>Metazoa</taxon>
        <taxon>Ecdysozoa</taxon>
        <taxon>Arthropoda</taxon>
        <taxon>Hexapoda</taxon>
        <taxon>Insecta</taxon>
        <taxon>Pterygota</taxon>
        <taxon>Neoptera</taxon>
        <taxon>Endopterygota</taxon>
        <taxon>Lepidoptera</taxon>
        <taxon>Glossata</taxon>
        <taxon>Ditrysia</taxon>
        <taxon>Papilionoidea</taxon>
        <taxon>Pieridae</taxon>
        <taxon>Dismorphiinae</taxon>
        <taxon>Leptidea</taxon>
    </lineage>
</organism>
<feature type="region of interest" description="Disordered" evidence="10">
    <location>
        <begin position="386"/>
        <end position="412"/>
    </location>
</feature>
<protein>
    <recommendedName>
        <fullName evidence="1">non-specific serine/threonine protein kinase</fullName>
        <ecNumber evidence="1">2.7.11.1</ecNumber>
    </recommendedName>
</protein>
<feature type="domain" description="Protein kinase" evidence="11">
    <location>
        <begin position="415"/>
        <end position="767"/>
    </location>
</feature>
<dbReference type="Gene3D" id="1.10.510.10">
    <property type="entry name" value="Transferase(Phosphotransferase) domain 1"/>
    <property type="match status" value="2"/>
</dbReference>
<feature type="region of interest" description="Disordered" evidence="10">
    <location>
        <begin position="125"/>
        <end position="168"/>
    </location>
</feature>
<dbReference type="Proteomes" id="UP000324832">
    <property type="component" value="Unassembled WGS sequence"/>
</dbReference>
<dbReference type="Pfam" id="PF07714">
    <property type="entry name" value="PK_Tyr_Ser-Thr"/>
    <property type="match status" value="1"/>
</dbReference>
<dbReference type="InterPro" id="IPR016135">
    <property type="entry name" value="UBQ-conjugating_enzyme/RWD"/>
</dbReference>
<dbReference type="CDD" id="cd14046">
    <property type="entry name" value="STKc_EIF2AK4_GCN2_rpt2"/>
    <property type="match status" value="1"/>
</dbReference>
<dbReference type="InterPro" id="IPR008266">
    <property type="entry name" value="Tyr_kinase_AS"/>
</dbReference>
<dbReference type="PANTHER" id="PTHR11042:SF136">
    <property type="entry name" value="EIF-2-ALPHA KINASE GCN2"/>
    <property type="match status" value="1"/>
</dbReference>
<dbReference type="SMART" id="SM00219">
    <property type="entry name" value="TyrKc"/>
    <property type="match status" value="1"/>
</dbReference>
<feature type="compositionally biased region" description="Basic and acidic residues" evidence="10">
    <location>
        <begin position="125"/>
        <end position="137"/>
    </location>
</feature>
<feature type="region of interest" description="Disordered" evidence="10">
    <location>
        <begin position="493"/>
        <end position="522"/>
    </location>
</feature>
<name>A0A5E4QHG5_9NEOP</name>
<dbReference type="GO" id="GO:0005634">
    <property type="term" value="C:nucleus"/>
    <property type="evidence" value="ECO:0007669"/>
    <property type="project" value="TreeGrafter"/>
</dbReference>
<dbReference type="InterPro" id="IPR045864">
    <property type="entry name" value="aa-tRNA-synth_II/BPL/LPL"/>
</dbReference>
<dbReference type="GO" id="GO:0005524">
    <property type="term" value="F:ATP binding"/>
    <property type="evidence" value="ECO:0007669"/>
    <property type="project" value="UniProtKB-KW"/>
</dbReference>
<keyword evidence="6" id="KW-0067">ATP-binding</keyword>
<dbReference type="InterPro" id="IPR006575">
    <property type="entry name" value="RWD_dom"/>
</dbReference>
<dbReference type="InterPro" id="IPR008271">
    <property type="entry name" value="Ser/Thr_kinase_AS"/>
</dbReference>
<evidence type="ECO:0000256" key="5">
    <source>
        <dbReference type="ARBA" id="ARBA00022777"/>
    </source>
</evidence>
<accession>A0A5E4QHG5</accession>
<feature type="compositionally biased region" description="Acidic residues" evidence="10">
    <location>
        <begin position="513"/>
        <end position="522"/>
    </location>
</feature>
<evidence type="ECO:0000259" key="11">
    <source>
        <dbReference type="PROSITE" id="PS50011"/>
    </source>
</evidence>
<dbReference type="InterPro" id="IPR000719">
    <property type="entry name" value="Prot_kinase_dom"/>
</dbReference>
<evidence type="ECO:0000256" key="6">
    <source>
        <dbReference type="ARBA" id="ARBA00022840"/>
    </source>
</evidence>
<keyword evidence="3" id="KW-0808">Transferase</keyword>